<dbReference type="EMBL" id="CP016076">
    <property type="protein sequence ID" value="APU15835.1"/>
    <property type="molecule type" value="Genomic_DNA"/>
</dbReference>
<keyword evidence="2" id="KW-1185">Reference proteome</keyword>
<accession>A0AAC9LGB8</accession>
<evidence type="ECO:0000313" key="1">
    <source>
        <dbReference type="EMBL" id="APU15835.1"/>
    </source>
</evidence>
<reference evidence="2" key="1">
    <citation type="submission" date="2016-06" db="EMBL/GenBank/DDBJ databases">
        <title>Complete genome sequence of Actinoalloteichus fjordicus DSM 46855 (=ADI127-17), type strain of the new species Actinoalloteichus fjordicus.</title>
        <authorList>
            <person name="Ruckert C."/>
            <person name="Nouioui I."/>
            <person name="Willmese J."/>
            <person name="van Wezel G."/>
            <person name="Klenk H.-P."/>
            <person name="Kalinowski J."/>
            <person name="Zotchev S.B."/>
        </authorList>
    </citation>
    <scope>NUCLEOTIDE SEQUENCE [LARGE SCALE GENOMIC DNA]</scope>
    <source>
        <strain evidence="2">ADI127-7</strain>
    </source>
</reference>
<dbReference type="KEGG" id="acad:UA74_19040"/>
<dbReference type="AlphaFoldDB" id="A0AAC9LGB8"/>
<dbReference type="Proteomes" id="UP000185511">
    <property type="component" value="Chromosome"/>
</dbReference>
<proteinExistence type="predicted"/>
<protein>
    <submittedName>
        <fullName evidence="1">Uncharacterized protein</fullName>
    </submittedName>
</protein>
<gene>
    <name evidence="1" type="ORF">UA74_19040</name>
</gene>
<sequence length="91" mass="9561">MDRADGDVVAKAADCPIRNSGPTRGMAKLENSSDGIEVGVSEHTSAVVDAESTNGTVRNSLSVQDAGRSGDSVEIHARNRRDGIVLRRALD</sequence>
<organism evidence="1 2">
    <name type="scientific">Actinoalloteichus fjordicus</name>
    <dbReference type="NCBI Taxonomy" id="1612552"/>
    <lineage>
        <taxon>Bacteria</taxon>
        <taxon>Bacillati</taxon>
        <taxon>Actinomycetota</taxon>
        <taxon>Actinomycetes</taxon>
        <taxon>Pseudonocardiales</taxon>
        <taxon>Pseudonocardiaceae</taxon>
        <taxon>Actinoalloteichus</taxon>
    </lineage>
</organism>
<evidence type="ECO:0000313" key="2">
    <source>
        <dbReference type="Proteomes" id="UP000185511"/>
    </source>
</evidence>
<name>A0AAC9LGB8_9PSEU</name>